<keyword evidence="2" id="KW-0067">ATP-binding</keyword>
<gene>
    <name evidence="4" type="ORF">KVV02_008261</name>
</gene>
<keyword evidence="1" id="KW-0547">Nucleotide-binding</keyword>
<evidence type="ECO:0000313" key="5">
    <source>
        <dbReference type="Proteomes" id="UP000717515"/>
    </source>
</evidence>
<dbReference type="InterPro" id="IPR042099">
    <property type="entry name" value="ANL_N_sf"/>
</dbReference>
<dbReference type="AlphaFoldDB" id="A0A9P8A2D8"/>
<comment type="caution">
    <text evidence="4">The sequence shown here is derived from an EMBL/GenBank/DDBJ whole genome shotgun (WGS) entry which is preliminary data.</text>
</comment>
<dbReference type="PANTHER" id="PTHR43272:SF33">
    <property type="entry name" value="AMP-BINDING DOMAIN-CONTAINING PROTEIN-RELATED"/>
    <property type="match status" value="1"/>
</dbReference>
<dbReference type="GO" id="GO:0005524">
    <property type="term" value="F:ATP binding"/>
    <property type="evidence" value="ECO:0007669"/>
    <property type="project" value="UniProtKB-KW"/>
</dbReference>
<dbReference type="Pfam" id="PF00501">
    <property type="entry name" value="AMP-binding"/>
    <property type="match status" value="1"/>
</dbReference>
<dbReference type="GO" id="GO:0005783">
    <property type="term" value="C:endoplasmic reticulum"/>
    <property type="evidence" value="ECO:0007669"/>
    <property type="project" value="TreeGrafter"/>
</dbReference>
<dbReference type="GO" id="GO:0016020">
    <property type="term" value="C:membrane"/>
    <property type="evidence" value="ECO:0007669"/>
    <property type="project" value="TreeGrafter"/>
</dbReference>
<evidence type="ECO:0000259" key="3">
    <source>
        <dbReference type="Pfam" id="PF00501"/>
    </source>
</evidence>
<sequence>METDALTIALTIAIAIVLALVKFNEKEPDLHPLLLAQQSSVTPIRNEGESVIHRSKTVPHGILLTKRPSEKVKTLYDVWHTGAAVNPAGRSLMFMLQNQFAFVEHLGFNGDTEQVNTRIGGFGTGFVKATGLKPKTDTPVGIFMPYSQESFVAQQAFYRYSFVAVPIHDLRNSDLLVEVVDQTKLKAIIVSQKVLPLLLQSLKECPTIETIIMAGIYISPEQLELAAQYGVKLLKFAAVEYEGSWSPMEPVQPDPEDVAIINYNTRSSSLSKGVMLTHANLIAAMTAFTESLPAAKRFASKDRLLSHFSNGDVISVFMSSAIILAGGSLVFPSGLMKNVLHDSQASAPTIFASTPIILEKIHEALQLTYGQGSMFKRGFAAKLALLQAGRVTTTSLWDLIGLGEVRSKLGGKVRMVVTTHPTKPETLDYIRAAMGIHVIAAHGRTETSGIATARNMLDYTSASHLGPPVGCNEVKLVDDIAAGYTSADEPTPRGEILVRGPNVMKGYYKKPSATSTAIDGDGWFHSGELGTFHSNGTLEVLGKKKKAKSAAGSPST</sequence>
<organism evidence="4 5">
    <name type="scientific">Mortierella alpina</name>
    <name type="common">Oleaginous fungus</name>
    <name type="synonym">Mortierella renispora</name>
    <dbReference type="NCBI Taxonomy" id="64518"/>
    <lineage>
        <taxon>Eukaryota</taxon>
        <taxon>Fungi</taxon>
        <taxon>Fungi incertae sedis</taxon>
        <taxon>Mucoromycota</taxon>
        <taxon>Mortierellomycotina</taxon>
        <taxon>Mortierellomycetes</taxon>
        <taxon>Mortierellales</taxon>
        <taxon>Mortierellaceae</taxon>
        <taxon>Mortierella</taxon>
    </lineage>
</organism>
<dbReference type="InterPro" id="IPR000873">
    <property type="entry name" value="AMP-dep_synth/lig_dom"/>
</dbReference>
<dbReference type="EMBL" id="JAIFTL010000134">
    <property type="protein sequence ID" value="KAG9322684.1"/>
    <property type="molecule type" value="Genomic_DNA"/>
</dbReference>
<evidence type="ECO:0000256" key="1">
    <source>
        <dbReference type="ARBA" id="ARBA00022741"/>
    </source>
</evidence>
<evidence type="ECO:0000256" key="2">
    <source>
        <dbReference type="ARBA" id="ARBA00022840"/>
    </source>
</evidence>
<dbReference type="GO" id="GO:0004467">
    <property type="term" value="F:long-chain fatty acid-CoA ligase activity"/>
    <property type="evidence" value="ECO:0007669"/>
    <property type="project" value="TreeGrafter"/>
</dbReference>
<name>A0A9P8A2D8_MORAP</name>
<dbReference type="SUPFAM" id="SSF56801">
    <property type="entry name" value="Acetyl-CoA synthetase-like"/>
    <property type="match status" value="1"/>
</dbReference>
<accession>A0A9P8A2D8</accession>
<feature type="domain" description="AMP-dependent synthetase/ligase" evidence="3">
    <location>
        <begin position="114"/>
        <end position="508"/>
    </location>
</feature>
<dbReference type="Gene3D" id="3.40.50.12780">
    <property type="entry name" value="N-terminal domain of ligase-like"/>
    <property type="match status" value="1"/>
</dbReference>
<evidence type="ECO:0000313" key="4">
    <source>
        <dbReference type="EMBL" id="KAG9322684.1"/>
    </source>
</evidence>
<dbReference type="Proteomes" id="UP000717515">
    <property type="component" value="Unassembled WGS sequence"/>
</dbReference>
<reference evidence="4" key="1">
    <citation type="submission" date="2021-07" db="EMBL/GenBank/DDBJ databases">
        <title>Draft genome of Mortierella alpina, strain LL118, isolated from an aspen leaf litter sample.</title>
        <authorList>
            <person name="Yang S."/>
            <person name="Vinatzer B.A."/>
        </authorList>
    </citation>
    <scope>NUCLEOTIDE SEQUENCE</scope>
    <source>
        <strain evidence="4">LL118</strain>
    </source>
</reference>
<proteinExistence type="predicted"/>
<dbReference type="PANTHER" id="PTHR43272">
    <property type="entry name" value="LONG-CHAIN-FATTY-ACID--COA LIGASE"/>
    <property type="match status" value="1"/>
</dbReference>
<protein>
    <recommendedName>
        <fullName evidence="3">AMP-dependent synthetase/ligase domain-containing protein</fullName>
    </recommendedName>
</protein>